<proteinExistence type="predicted"/>
<name>A0A978VQI0_ZIZJJ</name>
<feature type="domain" description="F-box" evidence="1">
    <location>
        <begin position="32"/>
        <end position="72"/>
    </location>
</feature>
<dbReference type="InterPro" id="IPR055290">
    <property type="entry name" value="At3g26010-like"/>
</dbReference>
<protein>
    <recommendedName>
        <fullName evidence="1">F-box domain-containing protein</fullName>
    </recommendedName>
</protein>
<comment type="caution">
    <text evidence="2">The sequence shown here is derived from an EMBL/GenBank/DDBJ whole genome shotgun (WGS) entry which is preliminary data.</text>
</comment>
<gene>
    <name evidence="2" type="ORF">FEM48_Zijuj03G0132200</name>
</gene>
<evidence type="ECO:0000313" key="3">
    <source>
        <dbReference type="Proteomes" id="UP000813462"/>
    </source>
</evidence>
<dbReference type="Gene3D" id="1.20.1280.50">
    <property type="match status" value="1"/>
</dbReference>
<evidence type="ECO:0000313" key="2">
    <source>
        <dbReference type="EMBL" id="KAH7537805.1"/>
    </source>
</evidence>
<dbReference type="InterPro" id="IPR001810">
    <property type="entry name" value="F-box_dom"/>
</dbReference>
<dbReference type="OrthoDB" id="1161293at2759"/>
<dbReference type="InterPro" id="IPR017451">
    <property type="entry name" value="F-box-assoc_interact_dom"/>
</dbReference>
<dbReference type="Proteomes" id="UP000813462">
    <property type="component" value="Unassembled WGS sequence"/>
</dbReference>
<dbReference type="Pfam" id="PF07734">
    <property type="entry name" value="FBA_1"/>
    <property type="match status" value="1"/>
</dbReference>
<sequence length="424" mass="48952">MDSPVSPKTYSNPITTTTYCATPSLSTEIVANNDDLLTEILVRLPIKSLLRFKCVSKRWLSFISNPHFCHRRTPFHNTACGLFLIRHSMHINPEFDFVRLNHNNSQLSQAPFRTLSFVNDPFGIKILQSCNGLFLCCSFHAFDGRKKYYVYNPTTKHHTILPPPLPVRSETSSTVLGFSLAFDPSKSTSYKVVCVRNLNYEFVETQHQIKIYSPEEGSWRLSSGIFSPSLPPYDLQFDGGVFWNGSIHWIDTYGTAALYFNLHTECLSKMIFPPIPEGWEEWDGRKFGYFGVSGDHLNLIGMYDPARSTHFNVYEMERDYSSWFVKFHVDLDEVPTAFPEMIRSSSDPLHDLDHYLFHVISVIWCDVEEESYLVLHIPGKMIVYYLKSKTFKKLCDFDDVGTDGLLWYWGWSNAYQYIESLACV</sequence>
<dbReference type="CDD" id="cd22157">
    <property type="entry name" value="F-box_AtFBW1-like"/>
    <property type="match status" value="1"/>
</dbReference>
<dbReference type="SMART" id="SM00256">
    <property type="entry name" value="FBOX"/>
    <property type="match status" value="1"/>
</dbReference>
<dbReference type="NCBIfam" id="TIGR01640">
    <property type="entry name" value="F_box_assoc_1"/>
    <property type="match status" value="1"/>
</dbReference>
<dbReference type="EMBL" id="JAEACU010000003">
    <property type="protein sequence ID" value="KAH7537805.1"/>
    <property type="molecule type" value="Genomic_DNA"/>
</dbReference>
<dbReference type="InterPro" id="IPR006527">
    <property type="entry name" value="F-box-assoc_dom_typ1"/>
</dbReference>
<dbReference type="InterPro" id="IPR036047">
    <property type="entry name" value="F-box-like_dom_sf"/>
</dbReference>
<evidence type="ECO:0000259" key="1">
    <source>
        <dbReference type="SMART" id="SM00256"/>
    </source>
</evidence>
<dbReference type="PANTHER" id="PTHR35546:SF134">
    <property type="entry name" value="F-BOX ASSOCIATED DOMAIN-CONTAINING PROTEIN"/>
    <property type="match status" value="1"/>
</dbReference>
<dbReference type="AlphaFoldDB" id="A0A978VQI0"/>
<dbReference type="Pfam" id="PF00646">
    <property type="entry name" value="F-box"/>
    <property type="match status" value="1"/>
</dbReference>
<accession>A0A978VQI0</accession>
<dbReference type="SUPFAM" id="SSF81383">
    <property type="entry name" value="F-box domain"/>
    <property type="match status" value="1"/>
</dbReference>
<organism evidence="2 3">
    <name type="scientific">Ziziphus jujuba var. spinosa</name>
    <dbReference type="NCBI Taxonomy" id="714518"/>
    <lineage>
        <taxon>Eukaryota</taxon>
        <taxon>Viridiplantae</taxon>
        <taxon>Streptophyta</taxon>
        <taxon>Embryophyta</taxon>
        <taxon>Tracheophyta</taxon>
        <taxon>Spermatophyta</taxon>
        <taxon>Magnoliopsida</taxon>
        <taxon>eudicotyledons</taxon>
        <taxon>Gunneridae</taxon>
        <taxon>Pentapetalae</taxon>
        <taxon>rosids</taxon>
        <taxon>fabids</taxon>
        <taxon>Rosales</taxon>
        <taxon>Rhamnaceae</taxon>
        <taxon>Paliureae</taxon>
        <taxon>Ziziphus</taxon>
    </lineage>
</organism>
<reference evidence="2" key="1">
    <citation type="journal article" date="2021" name="Front. Plant Sci.">
        <title>Chromosome-Scale Genome Assembly for Chinese Sour Jujube and Insights Into Its Genome Evolution and Domestication Signature.</title>
        <authorList>
            <person name="Shen L.-Y."/>
            <person name="Luo H."/>
            <person name="Wang X.-L."/>
            <person name="Wang X.-M."/>
            <person name="Qiu X.-J."/>
            <person name="Liu H."/>
            <person name="Zhou S.-S."/>
            <person name="Jia K.-H."/>
            <person name="Nie S."/>
            <person name="Bao Y.-T."/>
            <person name="Zhang R.-G."/>
            <person name="Yun Q.-Z."/>
            <person name="Chai Y.-H."/>
            <person name="Lu J.-Y."/>
            <person name="Li Y."/>
            <person name="Zhao S.-W."/>
            <person name="Mao J.-F."/>
            <person name="Jia S.-G."/>
            <person name="Mao Y.-M."/>
        </authorList>
    </citation>
    <scope>NUCLEOTIDE SEQUENCE</scope>
    <source>
        <strain evidence="2">AT0</strain>
        <tissue evidence="2">Leaf</tissue>
    </source>
</reference>
<dbReference type="PANTHER" id="PTHR35546">
    <property type="entry name" value="F-BOX PROTEIN INTERACTION DOMAIN PROTEIN-RELATED"/>
    <property type="match status" value="1"/>
</dbReference>